<name>A0A0C7T860_EBVG</name>
<dbReference type="InterPro" id="IPR007611">
    <property type="entry name" value="Herpes_U30"/>
</dbReference>
<keyword evidence="4" id="KW-0946">Virion</keyword>
<dbReference type="GO" id="GO:0019033">
    <property type="term" value="C:viral tegument"/>
    <property type="evidence" value="ECO:0007669"/>
    <property type="project" value="InterPro"/>
</dbReference>
<dbReference type="Proteomes" id="UP000275685">
    <property type="component" value="Segment"/>
</dbReference>
<organismHost>
    <name type="scientific">Homo sapiens</name>
    <name type="common">Human</name>
    <dbReference type="NCBI Taxonomy" id="9606"/>
</organismHost>
<evidence type="ECO:0000313" key="7">
    <source>
        <dbReference type="EMBL" id="CEQ36792.1"/>
    </source>
</evidence>
<sequence>MASAMESDSGGGSGGADSQPPLAEVDGGLARVTRQLLLSGDDPAARLRALMPLELGIFGLGDLAQPVLVRDFLNTLTLMSGHAYPAAVLRHHAYYLLRAASFSRRSFGLGHLEAALDVLASSLPPTTASPATDDPLDGSRLIAETRALAATYRRIIEEGSGEVLAVSGPTATFAFVEELVADTYLARWDAFPREGLSFYAFNAAKTTLGRWLVTVYAETNRYPWAAAGQGQPTAADIKAMAVELVEHSGGGAGGGEGEESGGGGLFHRPESLSSVVASLPLARRRAVEILGVYAEASGGQTPPVAAVPVLAFDAARLRLLEPSGALFYDYVYEALLWDQTYGVPDSVIEAFLAGMAAEMEALAARVQEAAGSRASFSPAAIEQVATVLLSAGLNETVAGDYAMMLASVPRVSRSRWRWLEATAALLESLSGFALHFFRLLPTASPTSRFARVARAAYLRAEAEAVDRRARRTSGPSTPAAAPAATAVGVGAAADPWDAVTPLRIFIVPPPAAEYEQVAGDLSSELLRSLLWVRYSRLWQAPAPAPALPCKPPLLPGEQGRRQWTAAVAAAPRTDVEAYCRSLRAGQTARADPAYVRSPFFPAAFIEFQIWPALRRVLSNELPKTRSLAALRWLVSFGSDLALPSPELTRARRPLELIYATVWEIYDGAPPMPGESPQAVGLRPLNLEGEGKAGDAGAEGAEDEEGGGPWGLSSHDAVLRIMDAVREVSGIISETISASERAAEAPPLAWPTSLFSLLFTLRYSTTAESLGLATRRFLVSGETLSEDISRLTGAAWRLCSRPLLYDAETGRVQIPLATEEEEEAVVAVKEKSVSSSPRHYSTDLQTLKSVVEGIQDVCRDAAARWALATADTATLRRRLLVPALRESRGIADHPLWAHTSEPLRPDLEELNERVEHALELGYSLTGALRRSVAYRFRDYTFARLFQPPAIDAERAEAIVRRDARPPPVFTPAPRRLPQGGADTPPPLSMDDILYLGKSICKALVDVLDHHPAAPETTPIKTYTPAMDLNPEQITVTPRSPSVLAAFARTARVQTHHLVPALTDDSPSPVGQTPPPFRILPAKKLAAILLGNGRNASKRRASRDLSPPPHGRWRAVLDSSPFSFSSSDFSDQDEGEGGEADLRGVPGGGGGGGEGAYEEDRERPSDIDTAARAQKVETSCPHRRSPRTTPSPSRRASGGGGGPDRGEAEAHTCPPYLSAAAAASRVRPRTRRGATRRPPRPTAEDE</sequence>
<feature type="region of interest" description="Disordered" evidence="6">
    <location>
        <begin position="1"/>
        <end position="24"/>
    </location>
</feature>
<dbReference type="HAMAP" id="MF_04043">
    <property type="entry name" value="HSV_ITP"/>
    <property type="match status" value="1"/>
</dbReference>
<protein>
    <submittedName>
        <fullName evidence="7">BOLF1</fullName>
    </submittedName>
</protein>
<keyword evidence="3" id="KW-1040">Host Golgi apparatus</keyword>
<dbReference type="InterPro" id="IPR034738">
    <property type="entry name" value="HSV_ITP"/>
</dbReference>
<proteinExistence type="inferred from homology"/>
<feature type="compositionally biased region" description="Basic residues" evidence="6">
    <location>
        <begin position="1224"/>
        <end position="1237"/>
    </location>
</feature>
<feature type="compositionally biased region" description="Low complexity" evidence="6">
    <location>
        <begin position="1185"/>
        <end position="1194"/>
    </location>
</feature>
<feature type="region of interest" description="Disordered" evidence="6">
    <location>
        <begin position="673"/>
        <end position="709"/>
    </location>
</feature>
<feature type="region of interest" description="Disordered" evidence="6">
    <location>
        <begin position="963"/>
        <end position="984"/>
    </location>
</feature>
<organism evidence="7">
    <name type="scientific">Epstein-Barr virus (strain GD1)</name>
    <name type="common">HHV-4</name>
    <name type="synonym">Human gammaherpesvirus 4</name>
    <dbReference type="NCBI Taxonomy" id="10376"/>
    <lineage>
        <taxon>Viruses</taxon>
        <taxon>Duplodnaviria</taxon>
        <taxon>Heunggongvirae</taxon>
        <taxon>Peploviricota</taxon>
        <taxon>Herviviricetes</taxon>
        <taxon>Herpesvirales</taxon>
        <taxon>Orthoherpesviridae</taxon>
        <taxon>Gammaherpesvirinae</taxon>
        <taxon>Lymphocryptovirus</taxon>
        <taxon>Lymphocryptovirus humangamma4</taxon>
    </lineage>
</organism>
<dbReference type="GO" id="GO:0019068">
    <property type="term" value="P:virion assembly"/>
    <property type="evidence" value="ECO:0007669"/>
    <property type="project" value="InterPro"/>
</dbReference>
<evidence type="ECO:0000256" key="4">
    <source>
        <dbReference type="ARBA" id="ARBA00022844"/>
    </source>
</evidence>
<feature type="region of interest" description="Disordered" evidence="6">
    <location>
        <begin position="1091"/>
        <end position="1244"/>
    </location>
</feature>
<gene>
    <name evidence="7" type="primary">BOLF1</name>
</gene>
<feature type="compositionally biased region" description="Gly residues" evidence="6">
    <location>
        <begin position="1143"/>
        <end position="1153"/>
    </location>
</feature>
<dbReference type="EMBL" id="LN827580">
    <property type="protein sequence ID" value="CEQ36792.1"/>
    <property type="molecule type" value="Genomic_DNA"/>
</dbReference>
<evidence type="ECO:0000256" key="6">
    <source>
        <dbReference type="SAM" id="MobiDB-lite"/>
    </source>
</evidence>
<feature type="compositionally biased region" description="Low complexity" evidence="6">
    <location>
        <begin position="1116"/>
        <end position="1127"/>
    </location>
</feature>
<evidence type="ECO:0000256" key="2">
    <source>
        <dbReference type="ARBA" id="ARBA00022580"/>
    </source>
</evidence>
<keyword evidence="2" id="KW-0920">Virion tegument</keyword>
<feature type="compositionally biased region" description="Acidic residues" evidence="6">
    <location>
        <begin position="1128"/>
        <end position="1137"/>
    </location>
</feature>
<dbReference type="Pfam" id="PF04523">
    <property type="entry name" value="Herpes_U30"/>
    <property type="match status" value="1"/>
</dbReference>
<accession>A0A0C7T860</accession>
<reference evidence="7" key="1">
    <citation type="submission" date="2015-02" db="EMBL/GenBank/DDBJ databases">
        <authorList>
            <person name="Grayson E Nicholas"/>
        </authorList>
    </citation>
    <scope>NUCLEOTIDE SEQUENCE</scope>
    <source>
        <strain evidence="7">SLCL-2.16</strain>
    </source>
</reference>
<keyword evidence="5" id="KW-1035">Host cytoplasm</keyword>
<evidence type="ECO:0000256" key="1">
    <source>
        <dbReference type="ARBA" id="ARBA00022562"/>
    </source>
</evidence>
<evidence type="ECO:0000256" key="5">
    <source>
        <dbReference type="ARBA" id="ARBA00023200"/>
    </source>
</evidence>
<evidence type="ECO:0000256" key="3">
    <source>
        <dbReference type="ARBA" id="ARBA00022812"/>
    </source>
</evidence>
<keyword evidence="1" id="KW-1048">Host nucleus</keyword>